<name>A0A0C1XZI0_9BURK</name>
<feature type="compositionally biased region" description="Low complexity" evidence="1">
    <location>
        <begin position="29"/>
        <end position="58"/>
    </location>
</feature>
<comment type="caution">
    <text evidence="2">The sequence shown here is derived from an EMBL/GenBank/DDBJ whole genome shotgun (WGS) entry which is preliminary data.</text>
</comment>
<dbReference type="Proteomes" id="UP000031572">
    <property type="component" value="Unassembled WGS sequence"/>
</dbReference>
<sequence length="282" mass="28021">MLAASTLLAACGGGGSDAANTAGSALNDSGSSSTSTSAPSGSSNAGSTSTTGSQNTPSATFPTTVIASVFGGTNSAVRPLTILLQDDGSYFIVYSDPASGNPSGVILGTGTLSNGSFASTNGLDLALTGVGGQLTNGVTLSASYAEKSAFNGNVTYTDNRVATFTSSYNNAYETLPSLSTLAGVYTGSIANKSVREDNIVLEIAADGKVTGHLTCGCAIAAQLQAQGSAYAATLDFKSGSHPLSGKSFGGNVYLDSAAKRLYIVGKMTGTEDRVVFVGTKSS</sequence>
<dbReference type="AlphaFoldDB" id="A0A0C1XZI0"/>
<feature type="region of interest" description="Disordered" evidence="1">
    <location>
        <begin position="25"/>
        <end position="58"/>
    </location>
</feature>
<dbReference type="EMBL" id="JWJG01000028">
    <property type="protein sequence ID" value="KIF80188.1"/>
    <property type="molecule type" value="Genomic_DNA"/>
</dbReference>
<organism evidence="2 3">
    <name type="scientific">Noviherbaspirillum autotrophicum</name>
    <dbReference type="NCBI Taxonomy" id="709839"/>
    <lineage>
        <taxon>Bacteria</taxon>
        <taxon>Pseudomonadati</taxon>
        <taxon>Pseudomonadota</taxon>
        <taxon>Betaproteobacteria</taxon>
        <taxon>Burkholderiales</taxon>
        <taxon>Oxalobacteraceae</taxon>
        <taxon>Noviherbaspirillum</taxon>
    </lineage>
</organism>
<gene>
    <name evidence="2" type="ORF">TSA66_04170</name>
</gene>
<accession>A0A0C1XZI0</accession>
<reference evidence="2 3" key="1">
    <citation type="submission" date="2014-12" db="EMBL/GenBank/DDBJ databases">
        <title>Denitrispirillum autotrophicum gen. nov., sp. nov., Denitrifying, Facultatively Autotrophic Bacteria Isolated from Rice Paddy Soil.</title>
        <authorList>
            <person name="Ishii S."/>
            <person name="Ashida N."/>
            <person name="Ohno H."/>
            <person name="Otsuka S."/>
            <person name="Yokota A."/>
            <person name="Senoo K."/>
        </authorList>
    </citation>
    <scope>NUCLEOTIDE SEQUENCE [LARGE SCALE GENOMIC DNA]</scope>
    <source>
        <strain evidence="2 3">TSA66</strain>
    </source>
</reference>
<evidence type="ECO:0000256" key="1">
    <source>
        <dbReference type="SAM" id="MobiDB-lite"/>
    </source>
</evidence>
<protein>
    <submittedName>
        <fullName evidence="2">Uncharacterized protein</fullName>
    </submittedName>
</protein>
<evidence type="ECO:0000313" key="3">
    <source>
        <dbReference type="Proteomes" id="UP000031572"/>
    </source>
</evidence>
<proteinExistence type="predicted"/>
<evidence type="ECO:0000313" key="2">
    <source>
        <dbReference type="EMBL" id="KIF80188.1"/>
    </source>
</evidence>
<keyword evidence="3" id="KW-1185">Reference proteome</keyword>